<evidence type="ECO:0000313" key="4">
    <source>
        <dbReference type="Proteomes" id="UP000193710"/>
    </source>
</evidence>
<evidence type="ECO:0000313" key="3">
    <source>
        <dbReference type="EMBL" id="ORX05446.1"/>
    </source>
</evidence>
<feature type="transmembrane region" description="Helical" evidence="1">
    <location>
        <begin position="6"/>
        <end position="23"/>
    </location>
</feature>
<dbReference type="OrthoDB" id="4727759at2"/>
<gene>
    <name evidence="3" type="ORF">AWC29_11460</name>
    <name evidence="2" type="ORF">BN973_06055</name>
</gene>
<reference evidence="2" key="2">
    <citation type="submission" date="2014-04" db="EMBL/GenBank/DDBJ databases">
        <authorList>
            <person name="Xu Y.W."/>
            <person name="Yang Q."/>
        </authorList>
    </citation>
    <scope>NUCLEOTIDE SEQUENCE</scope>
    <source>
        <strain evidence="2">DSM 44626</strain>
    </source>
</reference>
<accession>A0A024K6X8</accession>
<dbReference type="EMBL" id="HG964449">
    <property type="protein sequence ID" value="CDO91646.1"/>
    <property type="molecule type" value="Genomic_DNA"/>
</dbReference>
<sequence>MKNVGEYWWILPVLLYFILLAVVMRRGMWATVGQNIYWVATCVLVLLIPTKPSPSSYVLAVLVVLNLWIYRWSLRKGTFVLERASNNVGPMTHQTSESDEV</sequence>
<evidence type="ECO:0008006" key="5">
    <source>
        <dbReference type="Google" id="ProtNLM"/>
    </source>
</evidence>
<keyword evidence="1" id="KW-1133">Transmembrane helix</keyword>
<dbReference type="EMBL" id="LQPY01000014">
    <property type="protein sequence ID" value="ORX05446.1"/>
    <property type="molecule type" value="Genomic_DNA"/>
</dbReference>
<dbReference type="HOGENOM" id="CLU_2288471_0_0_11"/>
<reference evidence="2" key="1">
    <citation type="journal article" date="2014" name="Genome Announc.">
        <title>Draft Genome Sequence of Mycobacterium triplex DSM 44626.</title>
        <authorList>
            <person name="Sassi M."/>
            <person name="Croce O."/>
            <person name="Robert C."/>
            <person name="Raoult D."/>
            <person name="Drancourt M."/>
        </authorList>
    </citation>
    <scope>NUCLEOTIDE SEQUENCE [LARGE SCALE GENOMIC DNA]</scope>
    <source>
        <strain evidence="2">DSM 44626</strain>
    </source>
</reference>
<keyword evidence="4" id="KW-1185">Reference proteome</keyword>
<dbReference type="Proteomes" id="UP000193710">
    <property type="component" value="Unassembled WGS sequence"/>
</dbReference>
<dbReference type="STRING" id="47839.BN973_06055"/>
<keyword evidence="1" id="KW-0812">Transmembrane</keyword>
<evidence type="ECO:0000313" key="2">
    <source>
        <dbReference type="EMBL" id="CDO91646.1"/>
    </source>
</evidence>
<evidence type="ECO:0000256" key="1">
    <source>
        <dbReference type="SAM" id="Phobius"/>
    </source>
</evidence>
<organism evidence="2">
    <name type="scientific">Mycobacterium triplex</name>
    <dbReference type="NCBI Taxonomy" id="47839"/>
    <lineage>
        <taxon>Bacteria</taxon>
        <taxon>Bacillati</taxon>
        <taxon>Actinomycetota</taxon>
        <taxon>Actinomycetes</taxon>
        <taxon>Mycobacteriales</taxon>
        <taxon>Mycobacteriaceae</taxon>
        <taxon>Mycobacterium</taxon>
        <taxon>Mycobacterium simiae complex</taxon>
    </lineage>
</organism>
<dbReference type="AlphaFoldDB" id="A0A024K6X8"/>
<reference evidence="3 4" key="3">
    <citation type="submission" date="2016-01" db="EMBL/GenBank/DDBJ databases">
        <title>The new phylogeny of the genus Mycobacterium.</title>
        <authorList>
            <person name="Tarcisio F."/>
            <person name="Conor M."/>
            <person name="Antonella G."/>
            <person name="Elisabetta G."/>
            <person name="Giulia F.S."/>
            <person name="Sara T."/>
            <person name="Anna F."/>
            <person name="Clotilde B."/>
            <person name="Roberto B."/>
            <person name="Veronica D.S."/>
            <person name="Fabio R."/>
            <person name="Monica P."/>
            <person name="Olivier J."/>
            <person name="Enrico T."/>
            <person name="Nicola S."/>
        </authorList>
    </citation>
    <scope>NUCLEOTIDE SEQUENCE [LARGE SCALE GENOMIC DNA]</scope>
    <source>
        <strain evidence="3 4">DSM 44626</strain>
    </source>
</reference>
<name>A0A024K6X8_9MYCO</name>
<feature type="transmembrane region" description="Helical" evidence="1">
    <location>
        <begin position="56"/>
        <end position="74"/>
    </location>
</feature>
<protein>
    <recommendedName>
        <fullName evidence="5">Transmembrane protein</fullName>
    </recommendedName>
</protein>
<keyword evidence="1" id="KW-0472">Membrane</keyword>
<dbReference type="Proteomes" id="UP000028880">
    <property type="component" value="Unassembled WGS sequence"/>
</dbReference>
<dbReference type="RefSeq" id="WP_036474318.1">
    <property type="nucleotide sequence ID" value="NZ_HG964449.1"/>
</dbReference>
<proteinExistence type="predicted"/>